<sequence length="294" mass="32371">MGPEEPGHAGAMKREFVEWLAARDGVAHTSVAAIAGFGPRVIAAAVAAGDVERVRRSWIVTPGCFAPRKLAASLGGRATCVTAAEGLGLWVPKNEHTHVWVPSTASRVGGTAIRLHRAVPPVPVPRTDPLEPPINVLFHVARCLPHADALAVWESALRTRKVDADILRAVRWRSTRASRFARVATHLSDSGLETHFRELMLTIGVSVRQQVWIDGHPVDSLIGEYLAVQIDGFAFHQSPADRRRDLRQDARLILRGYTVLRFDYLQTLFEPQDVIDTIRAAMAQGLHLAPFPRR</sequence>
<feature type="domain" description="DUF559" evidence="1">
    <location>
        <begin position="181"/>
        <end position="281"/>
    </location>
</feature>
<dbReference type="InterPro" id="IPR011335">
    <property type="entry name" value="Restrct_endonuc-II-like"/>
</dbReference>
<dbReference type="AlphaFoldDB" id="A0A147EYR5"/>
<dbReference type="EMBL" id="LDRT01000044">
    <property type="protein sequence ID" value="KTR94948.1"/>
    <property type="molecule type" value="Genomic_DNA"/>
</dbReference>
<evidence type="ECO:0000313" key="3">
    <source>
        <dbReference type="Proteomes" id="UP000075025"/>
    </source>
</evidence>
<protein>
    <submittedName>
        <fullName evidence="2">DNA/RNA helicase</fullName>
    </submittedName>
</protein>
<gene>
    <name evidence="2" type="ORF">NS220_07490</name>
</gene>
<dbReference type="SUPFAM" id="SSF52980">
    <property type="entry name" value="Restriction endonuclease-like"/>
    <property type="match status" value="1"/>
</dbReference>
<comment type="caution">
    <text evidence="2">The sequence shown here is derived from an EMBL/GenBank/DDBJ whole genome shotgun (WGS) entry which is preliminary data.</text>
</comment>
<keyword evidence="2" id="KW-0067">ATP-binding</keyword>
<keyword evidence="2" id="KW-0547">Nucleotide-binding</keyword>
<keyword evidence="2" id="KW-0378">Hydrolase</keyword>
<accession>A0A147EYR5</accession>
<reference evidence="2 3" key="1">
    <citation type="journal article" date="2016" name="Front. Microbiol.">
        <title>Genomic Resource of Rice Seed Associated Bacteria.</title>
        <authorList>
            <person name="Midha S."/>
            <person name="Bansal K."/>
            <person name="Sharma S."/>
            <person name="Kumar N."/>
            <person name="Patil P.P."/>
            <person name="Chaudhry V."/>
            <person name="Patil P.B."/>
        </authorList>
    </citation>
    <scope>NUCLEOTIDE SEQUENCE [LARGE SCALE GENOMIC DNA]</scope>
    <source>
        <strain evidence="2 3">NS220</strain>
    </source>
</reference>
<dbReference type="PATRIC" id="fig|2033.6.peg.2496"/>
<dbReference type="Gene3D" id="3.40.960.10">
    <property type="entry name" value="VSR Endonuclease"/>
    <property type="match status" value="1"/>
</dbReference>
<dbReference type="Pfam" id="PF04480">
    <property type="entry name" value="DUF559"/>
    <property type="match status" value="1"/>
</dbReference>
<dbReference type="InterPro" id="IPR007569">
    <property type="entry name" value="DUF559"/>
</dbReference>
<organism evidence="2 3">
    <name type="scientific">Microbacterium testaceum</name>
    <name type="common">Aureobacterium testaceum</name>
    <name type="synonym">Brevibacterium testaceum</name>
    <dbReference type="NCBI Taxonomy" id="2033"/>
    <lineage>
        <taxon>Bacteria</taxon>
        <taxon>Bacillati</taxon>
        <taxon>Actinomycetota</taxon>
        <taxon>Actinomycetes</taxon>
        <taxon>Micrococcales</taxon>
        <taxon>Microbacteriaceae</taxon>
        <taxon>Microbacterium</taxon>
    </lineage>
</organism>
<evidence type="ECO:0000313" key="2">
    <source>
        <dbReference type="EMBL" id="KTR94948.1"/>
    </source>
</evidence>
<evidence type="ECO:0000259" key="1">
    <source>
        <dbReference type="Pfam" id="PF04480"/>
    </source>
</evidence>
<proteinExistence type="predicted"/>
<dbReference type="GO" id="GO:0004386">
    <property type="term" value="F:helicase activity"/>
    <property type="evidence" value="ECO:0007669"/>
    <property type="project" value="UniProtKB-KW"/>
</dbReference>
<keyword evidence="2" id="KW-0347">Helicase</keyword>
<name>A0A147EYR5_MICTE</name>
<dbReference type="Proteomes" id="UP000075025">
    <property type="component" value="Unassembled WGS sequence"/>
</dbReference>